<comment type="caution">
    <text evidence="6">The sequence shown here is derived from an EMBL/GenBank/DDBJ whole genome shotgun (WGS) entry which is preliminary data.</text>
</comment>
<feature type="domain" description="ATP-grasp" evidence="5">
    <location>
        <begin position="107"/>
        <end position="296"/>
    </location>
</feature>
<sequence>MEIPVLYLGWWADTAAALARHGCATTFIAGPADAGRAPRMVVVPDPERLDDVVSALLREGVDPAAFDVVISEHEECLVPAAVLAAAYGRPGMAVGTAVALRDKAVQKARVRAAGIPVAGCHTIVRIEELADSDLPCVVKPLAGCSTKLTFAVHNATDRVDAVRAVTASGTAGPWLVEEFMSGVEYHVDGVVRGGEVLFAGVSKYLQNVIEIQRGGLVGSVAVDPSSPLTARARELCAAALRAIGHADGVFHLEFFDQGDRLAFSECAGRIGGGMVLETTRAKFGVDLYDEWVAAVLGRPSGLVESVDPRPYGWVQLTAPAGRVLALPSPEEVRARPGVVALQTAVSVGDTVPDPASASNARAGRVTMVGETEDGLASDMRALVAWFHSQVRTDRTIARAA</sequence>
<keyword evidence="7" id="KW-1185">Reference proteome</keyword>
<dbReference type="Proteomes" id="UP001596512">
    <property type="component" value="Unassembled WGS sequence"/>
</dbReference>
<evidence type="ECO:0000256" key="4">
    <source>
        <dbReference type="PROSITE-ProRule" id="PRU00409"/>
    </source>
</evidence>
<dbReference type="PANTHER" id="PTHR43585:SF2">
    <property type="entry name" value="ATP-GRASP ENZYME FSQD"/>
    <property type="match status" value="1"/>
</dbReference>
<keyword evidence="1" id="KW-0436">Ligase</keyword>
<evidence type="ECO:0000313" key="7">
    <source>
        <dbReference type="Proteomes" id="UP001596512"/>
    </source>
</evidence>
<evidence type="ECO:0000313" key="6">
    <source>
        <dbReference type="EMBL" id="MFC7615605.1"/>
    </source>
</evidence>
<evidence type="ECO:0000259" key="5">
    <source>
        <dbReference type="PROSITE" id="PS50975"/>
    </source>
</evidence>
<evidence type="ECO:0000256" key="3">
    <source>
        <dbReference type="ARBA" id="ARBA00022840"/>
    </source>
</evidence>
<accession>A0ABW2TP90</accession>
<dbReference type="SUPFAM" id="SSF56059">
    <property type="entry name" value="Glutathione synthetase ATP-binding domain-like"/>
    <property type="match status" value="1"/>
</dbReference>
<organism evidence="6 7">
    <name type="scientific">Actinokineospora soli</name>
    <dbReference type="NCBI Taxonomy" id="1048753"/>
    <lineage>
        <taxon>Bacteria</taxon>
        <taxon>Bacillati</taxon>
        <taxon>Actinomycetota</taxon>
        <taxon>Actinomycetes</taxon>
        <taxon>Pseudonocardiales</taxon>
        <taxon>Pseudonocardiaceae</taxon>
        <taxon>Actinokineospora</taxon>
    </lineage>
</organism>
<evidence type="ECO:0000256" key="1">
    <source>
        <dbReference type="ARBA" id="ARBA00022598"/>
    </source>
</evidence>
<dbReference type="EMBL" id="JBHTEY010000004">
    <property type="protein sequence ID" value="MFC7615605.1"/>
    <property type="molecule type" value="Genomic_DNA"/>
</dbReference>
<dbReference type="PROSITE" id="PS50975">
    <property type="entry name" value="ATP_GRASP"/>
    <property type="match status" value="1"/>
</dbReference>
<reference evidence="7" key="1">
    <citation type="journal article" date="2019" name="Int. J. Syst. Evol. Microbiol.">
        <title>The Global Catalogue of Microorganisms (GCM) 10K type strain sequencing project: providing services to taxonomists for standard genome sequencing and annotation.</title>
        <authorList>
            <consortium name="The Broad Institute Genomics Platform"/>
            <consortium name="The Broad Institute Genome Sequencing Center for Infectious Disease"/>
            <person name="Wu L."/>
            <person name="Ma J."/>
        </authorList>
    </citation>
    <scope>NUCLEOTIDE SEQUENCE [LARGE SCALE GENOMIC DNA]</scope>
    <source>
        <strain evidence="7">JCM 17695</strain>
    </source>
</reference>
<dbReference type="PANTHER" id="PTHR43585">
    <property type="entry name" value="FUMIPYRROLE BIOSYNTHESIS PROTEIN C"/>
    <property type="match status" value="1"/>
</dbReference>
<dbReference type="InterPro" id="IPR011761">
    <property type="entry name" value="ATP-grasp"/>
</dbReference>
<protein>
    <recommendedName>
        <fullName evidence="5">ATP-grasp domain-containing protein</fullName>
    </recommendedName>
</protein>
<keyword evidence="2 4" id="KW-0547">Nucleotide-binding</keyword>
<evidence type="ECO:0000256" key="2">
    <source>
        <dbReference type="ARBA" id="ARBA00022741"/>
    </source>
</evidence>
<dbReference type="Gene3D" id="3.30.470.20">
    <property type="entry name" value="ATP-grasp fold, B domain"/>
    <property type="match status" value="1"/>
</dbReference>
<dbReference type="Gene3D" id="3.40.50.20">
    <property type="match status" value="1"/>
</dbReference>
<keyword evidence="3 4" id="KW-0067">ATP-binding</keyword>
<gene>
    <name evidence="6" type="ORF">ACFQV2_20965</name>
</gene>
<name>A0ABW2TP90_9PSEU</name>
<dbReference type="InterPro" id="IPR052032">
    <property type="entry name" value="ATP-dep_AA_Ligase"/>
</dbReference>
<dbReference type="InterPro" id="IPR040570">
    <property type="entry name" value="LAL_C2"/>
</dbReference>
<dbReference type="Pfam" id="PF18603">
    <property type="entry name" value="LAL_C2"/>
    <property type="match status" value="1"/>
</dbReference>
<proteinExistence type="predicted"/>